<dbReference type="Gene3D" id="3.40.50.720">
    <property type="entry name" value="NAD(P)-binding Rossmann-like Domain"/>
    <property type="match status" value="1"/>
</dbReference>
<dbReference type="GO" id="GO:0043115">
    <property type="term" value="F:precorrin-2 dehydrogenase activity"/>
    <property type="evidence" value="ECO:0007669"/>
    <property type="project" value="UniProtKB-EC"/>
</dbReference>
<dbReference type="KEGG" id="sdn:Sden_1407"/>
<dbReference type="GO" id="GO:0004325">
    <property type="term" value="F:ferrochelatase activity"/>
    <property type="evidence" value="ECO:0007669"/>
    <property type="project" value="InterPro"/>
</dbReference>
<gene>
    <name evidence="9" type="ordered locus">Sden_1407</name>
</gene>
<feature type="domain" description="Sirohaem synthase dimerisation" evidence="7">
    <location>
        <begin position="150"/>
        <end position="184"/>
    </location>
</feature>
<evidence type="ECO:0000313" key="9">
    <source>
        <dbReference type="EMBL" id="ABE54693.1"/>
    </source>
</evidence>
<dbReference type="InterPro" id="IPR019478">
    <property type="entry name" value="Sirohaem_synthase_dimer_dom"/>
</dbReference>
<dbReference type="Pfam" id="PF13241">
    <property type="entry name" value="NAD_binding_7"/>
    <property type="match status" value="1"/>
</dbReference>
<dbReference type="InterPro" id="IPR028281">
    <property type="entry name" value="Sirohaem_synthase_central"/>
</dbReference>
<dbReference type="SUPFAM" id="SSF51735">
    <property type="entry name" value="NAD(P)-binding Rossmann-fold domains"/>
    <property type="match status" value="1"/>
</dbReference>
<feature type="domain" description="Siroheme synthase central" evidence="8">
    <location>
        <begin position="119"/>
        <end position="145"/>
    </location>
</feature>
<evidence type="ECO:0000313" key="10">
    <source>
        <dbReference type="Proteomes" id="UP000001982"/>
    </source>
</evidence>
<dbReference type="GO" id="GO:0019354">
    <property type="term" value="P:siroheme biosynthetic process"/>
    <property type="evidence" value="ECO:0007669"/>
    <property type="project" value="UniProtKB-UniPathway"/>
</dbReference>
<evidence type="ECO:0000256" key="4">
    <source>
        <dbReference type="ARBA" id="ARBA00023027"/>
    </source>
</evidence>
<evidence type="ECO:0000259" key="7">
    <source>
        <dbReference type="Pfam" id="PF10414"/>
    </source>
</evidence>
<dbReference type="PANTHER" id="PTHR35330">
    <property type="entry name" value="SIROHEME BIOSYNTHESIS PROTEIN MET8"/>
    <property type="match status" value="1"/>
</dbReference>
<evidence type="ECO:0000256" key="1">
    <source>
        <dbReference type="ARBA" id="ARBA00005010"/>
    </source>
</evidence>
<dbReference type="Proteomes" id="UP000001982">
    <property type="component" value="Chromosome"/>
</dbReference>
<comment type="catalytic activity">
    <reaction evidence="6">
        <text>precorrin-2 + NAD(+) = sirohydrochlorin + NADH + 2 H(+)</text>
        <dbReference type="Rhea" id="RHEA:15613"/>
        <dbReference type="ChEBI" id="CHEBI:15378"/>
        <dbReference type="ChEBI" id="CHEBI:57540"/>
        <dbReference type="ChEBI" id="CHEBI:57945"/>
        <dbReference type="ChEBI" id="CHEBI:58351"/>
        <dbReference type="ChEBI" id="CHEBI:58827"/>
        <dbReference type="EC" id="1.3.1.76"/>
    </reaction>
</comment>
<evidence type="ECO:0000256" key="6">
    <source>
        <dbReference type="ARBA" id="ARBA00047561"/>
    </source>
</evidence>
<dbReference type="AlphaFoldDB" id="Q12PD3"/>
<evidence type="ECO:0000256" key="2">
    <source>
        <dbReference type="ARBA" id="ARBA00012400"/>
    </source>
</evidence>
<proteinExistence type="predicted"/>
<evidence type="ECO:0000259" key="8">
    <source>
        <dbReference type="Pfam" id="PF14824"/>
    </source>
</evidence>
<evidence type="ECO:0000256" key="3">
    <source>
        <dbReference type="ARBA" id="ARBA00023002"/>
    </source>
</evidence>
<sequence>MQYFPLFVDTQALSVLIVGAGEVASRKLALLARTDARIQVLAPATTAEVDEFEAEGRIALERRPATLEDMQGFDLIYLATANEQLNIDLAEAATQAGIWCNVVDNPKYCRFITPSIIDRGRLVVAISTAGAAPVFARSLRARLESWLPQSLSPLFDFVAQRRDEVQQNVAAPKSRRLLWEHFFDLNGDKWDNDTPTHFQQAMTLAQDNSQRQGRLLLLDSCIEAQWLPLAVMPLFSQLDCIYSDLSIPFKINELLRRDANRAGIPHFTQLTGRLAQGERMLIFANPVEIAALQDQFPQAQSIKPGSL</sequence>
<dbReference type="EMBL" id="CP000302">
    <property type="protein sequence ID" value="ABE54693.1"/>
    <property type="molecule type" value="Genomic_DNA"/>
</dbReference>
<reference evidence="9 10" key="1">
    <citation type="submission" date="2006-03" db="EMBL/GenBank/DDBJ databases">
        <title>Complete sequence of Shewanella denitrificans OS217.</title>
        <authorList>
            <consortium name="US DOE Joint Genome Institute"/>
            <person name="Copeland A."/>
            <person name="Lucas S."/>
            <person name="Lapidus A."/>
            <person name="Barry K."/>
            <person name="Detter J.C."/>
            <person name="Glavina del Rio T."/>
            <person name="Hammon N."/>
            <person name="Israni S."/>
            <person name="Dalin E."/>
            <person name="Tice H."/>
            <person name="Pitluck S."/>
            <person name="Brettin T."/>
            <person name="Bruce D."/>
            <person name="Han C."/>
            <person name="Tapia R."/>
            <person name="Gilna P."/>
            <person name="Kiss H."/>
            <person name="Schmutz J."/>
            <person name="Larimer F."/>
            <person name="Land M."/>
            <person name="Hauser L."/>
            <person name="Kyrpides N."/>
            <person name="Lykidis A."/>
            <person name="Richardson P."/>
        </authorList>
    </citation>
    <scope>NUCLEOTIDE SEQUENCE [LARGE SCALE GENOMIC DNA]</scope>
    <source>
        <strain evidence="10">OS217 / ATCC BAA-1090 / DSM 15013</strain>
    </source>
</reference>
<keyword evidence="10" id="KW-1185">Reference proteome</keyword>
<comment type="pathway">
    <text evidence="1">Porphyrin-containing compound metabolism; siroheme biosynthesis; sirohydrochlorin from precorrin-2: step 1/1.</text>
</comment>
<dbReference type="InterPro" id="IPR036291">
    <property type="entry name" value="NAD(P)-bd_dom_sf"/>
</dbReference>
<keyword evidence="4" id="KW-0520">NAD</keyword>
<keyword evidence="3" id="KW-0560">Oxidoreductase</keyword>
<evidence type="ECO:0000256" key="5">
    <source>
        <dbReference type="ARBA" id="ARBA00023244"/>
    </source>
</evidence>
<dbReference type="eggNOG" id="COG1648">
    <property type="taxonomic scope" value="Bacteria"/>
</dbReference>
<dbReference type="Pfam" id="PF14824">
    <property type="entry name" value="Sirohm_synth_M"/>
    <property type="match status" value="1"/>
</dbReference>
<protein>
    <recommendedName>
        <fullName evidence="2">precorrin-2 dehydrogenase</fullName>
        <ecNumber evidence="2">1.3.1.76</ecNumber>
    </recommendedName>
</protein>
<dbReference type="RefSeq" id="WP_011495851.1">
    <property type="nucleotide sequence ID" value="NC_007954.1"/>
</dbReference>
<dbReference type="InterPro" id="IPR028161">
    <property type="entry name" value="Met8-like"/>
</dbReference>
<dbReference type="STRING" id="318161.Sden_1407"/>
<dbReference type="HOGENOM" id="CLU_011276_8_0_6"/>
<keyword evidence="5" id="KW-0627">Porphyrin biosynthesis</keyword>
<dbReference type="EC" id="1.3.1.76" evidence="2"/>
<accession>Q12PD3</accession>
<dbReference type="NCBIfam" id="TIGR01470">
    <property type="entry name" value="cysG_Nterm"/>
    <property type="match status" value="1"/>
</dbReference>
<dbReference type="Gene3D" id="3.30.160.110">
    <property type="entry name" value="Siroheme synthase, domain 2"/>
    <property type="match status" value="1"/>
</dbReference>
<organism evidence="9 10">
    <name type="scientific">Shewanella denitrificans (strain OS217 / ATCC BAA-1090 / DSM 15013)</name>
    <dbReference type="NCBI Taxonomy" id="318161"/>
    <lineage>
        <taxon>Bacteria</taxon>
        <taxon>Pseudomonadati</taxon>
        <taxon>Pseudomonadota</taxon>
        <taxon>Gammaproteobacteria</taxon>
        <taxon>Alteromonadales</taxon>
        <taxon>Shewanellaceae</taxon>
        <taxon>Shewanella</taxon>
    </lineage>
</organism>
<name>Q12PD3_SHEDO</name>
<dbReference type="UniPathway" id="UPA00262">
    <property type="reaction ID" value="UER00222"/>
</dbReference>
<dbReference type="PANTHER" id="PTHR35330:SF1">
    <property type="entry name" value="SIROHEME BIOSYNTHESIS PROTEIN MET8"/>
    <property type="match status" value="1"/>
</dbReference>
<dbReference type="SUPFAM" id="SSF75615">
    <property type="entry name" value="Siroheme synthase middle domains-like"/>
    <property type="match status" value="1"/>
</dbReference>
<dbReference type="OrthoDB" id="9815856at2"/>
<dbReference type="InterPro" id="IPR006367">
    <property type="entry name" value="Sirohaem_synthase_N"/>
</dbReference>
<dbReference type="Pfam" id="PF10414">
    <property type="entry name" value="CysG_dimeriser"/>
    <property type="match status" value="1"/>
</dbReference>